<dbReference type="OrthoDB" id="4400538at2759"/>
<dbReference type="Proteomes" id="UP000224080">
    <property type="component" value="Unassembled WGS sequence"/>
</dbReference>
<evidence type="ECO:0000313" key="3">
    <source>
        <dbReference type="Proteomes" id="UP000224080"/>
    </source>
</evidence>
<proteinExistence type="predicted"/>
<protein>
    <submittedName>
        <fullName evidence="2">Uncharacterized protein</fullName>
    </submittedName>
</protein>
<feature type="region of interest" description="Disordered" evidence="1">
    <location>
        <begin position="122"/>
        <end position="144"/>
    </location>
</feature>
<evidence type="ECO:0000313" key="2">
    <source>
        <dbReference type="EMBL" id="PGH04273.1"/>
    </source>
</evidence>
<evidence type="ECO:0000256" key="1">
    <source>
        <dbReference type="SAM" id="MobiDB-lite"/>
    </source>
</evidence>
<comment type="caution">
    <text evidence="2">The sequence shown here is derived from an EMBL/GenBank/DDBJ whole genome shotgun (WGS) entry which is preliminary data.</text>
</comment>
<name>A0A2B7X675_9EURO</name>
<reference evidence="2 3" key="1">
    <citation type="submission" date="2017-10" db="EMBL/GenBank/DDBJ databases">
        <title>Comparative genomics in systemic dimorphic fungi from Ajellomycetaceae.</title>
        <authorList>
            <person name="Munoz J.F."/>
            <person name="Mcewen J.G."/>
            <person name="Clay O.K."/>
            <person name="Cuomo C.A."/>
        </authorList>
    </citation>
    <scope>NUCLEOTIDE SEQUENCE [LARGE SCALE GENOMIC DNA]</scope>
    <source>
        <strain evidence="2 3">UAMH130</strain>
    </source>
</reference>
<dbReference type="EMBL" id="PDNC01000040">
    <property type="protein sequence ID" value="PGH04273.1"/>
    <property type="molecule type" value="Genomic_DNA"/>
</dbReference>
<accession>A0A2B7X675</accession>
<organism evidence="2 3">
    <name type="scientific">Blastomyces parvus</name>
    <dbReference type="NCBI Taxonomy" id="2060905"/>
    <lineage>
        <taxon>Eukaryota</taxon>
        <taxon>Fungi</taxon>
        <taxon>Dikarya</taxon>
        <taxon>Ascomycota</taxon>
        <taxon>Pezizomycotina</taxon>
        <taxon>Eurotiomycetes</taxon>
        <taxon>Eurotiomycetidae</taxon>
        <taxon>Onygenales</taxon>
        <taxon>Ajellomycetaceae</taxon>
        <taxon>Blastomyces</taxon>
    </lineage>
</organism>
<gene>
    <name evidence="2" type="ORF">GX51_03618</name>
</gene>
<sequence length="206" mass="22528">MGGPTAMVESLLCWIPTPRAPTGLQELFFGHFTYPPLGRESMLYIVIAYVALVPPPAANPSLLHIQIDRSSKQPPPNDLRSSIILSAHTVIYTDPLPLDLGAVHSHPKLPRHIPLASTYARLRSQPPSPSPRSAINHPHLPSAPSATMLRVPIRQFSARAPKPETRAHRLLTMSGITSLFVVPFIPPAIQSSREKKLGNPHTNKLS</sequence>
<keyword evidence="3" id="KW-1185">Reference proteome</keyword>
<dbReference type="AlphaFoldDB" id="A0A2B7X675"/>